<evidence type="ECO:0000256" key="1">
    <source>
        <dbReference type="ARBA" id="ARBA00009437"/>
    </source>
</evidence>
<proteinExistence type="inferred from homology"/>
<organism evidence="3 4">
    <name type="scientific">Halomonas citrativorans</name>
    <dbReference type="NCBI Taxonomy" id="2742612"/>
    <lineage>
        <taxon>Bacteria</taxon>
        <taxon>Pseudomonadati</taxon>
        <taxon>Pseudomonadota</taxon>
        <taxon>Gammaproteobacteria</taxon>
        <taxon>Oceanospirillales</taxon>
        <taxon>Halomonadaceae</taxon>
        <taxon>Halomonas</taxon>
    </lineage>
</organism>
<comment type="similarity">
    <text evidence="1">Belongs to the LysR transcriptional regulatory family.</text>
</comment>
<name>A0ABR9FGP4_9GAMM</name>
<dbReference type="InterPro" id="IPR000847">
    <property type="entry name" value="LysR_HTH_N"/>
</dbReference>
<keyword evidence="4" id="KW-1185">Reference proteome</keyword>
<dbReference type="PANTHER" id="PTHR30537">
    <property type="entry name" value="HTH-TYPE TRANSCRIPTIONAL REGULATOR"/>
    <property type="match status" value="1"/>
</dbReference>
<accession>A0ABR9FGP4</accession>
<gene>
    <name evidence="3" type="ORF">EI163_16345</name>
</gene>
<reference evidence="3 4" key="1">
    <citation type="submission" date="2020-07" db="EMBL/GenBank/DDBJ databases">
        <title>Halophilic bacteria isolated from french cheeses.</title>
        <authorList>
            <person name="Kothe C.I."/>
            <person name="Farah-Kraiem B."/>
            <person name="Renault P."/>
            <person name="Dridi B."/>
        </authorList>
    </citation>
    <scope>NUCLEOTIDE SEQUENCE [LARGE SCALE GENOMIC DNA]</scope>
    <source>
        <strain evidence="3 4">FME16</strain>
    </source>
</reference>
<evidence type="ECO:0000313" key="3">
    <source>
        <dbReference type="EMBL" id="MBE0405112.1"/>
    </source>
</evidence>
<evidence type="ECO:0000259" key="2">
    <source>
        <dbReference type="PROSITE" id="PS50931"/>
    </source>
</evidence>
<dbReference type="PROSITE" id="PS50931">
    <property type="entry name" value="HTH_LYSR"/>
    <property type="match status" value="1"/>
</dbReference>
<dbReference type="Gene3D" id="1.10.10.10">
    <property type="entry name" value="Winged helix-like DNA-binding domain superfamily/Winged helix DNA-binding domain"/>
    <property type="match status" value="1"/>
</dbReference>
<evidence type="ECO:0000313" key="4">
    <source>
        <dbReference type="Proteomes" id="UP000754821"/>
    </source>
</evidence>
<dbReference type="EMBL" id="RRZC01000024">
    <property type="protein sequence ID" value="MBE0405112.1"/>
    <property type="molecule type" value="Genomic_DNA"/>
</dbReference>
<dbReference type="PANTHER" id="PTHR30537:SF5">
    <property type="entry name" value="HTH-TYPE TRANSCRIPTIONAL ACTIVATOR TTDR-RELATED"/>
    <property type="match status" value="1"/>
</dbReference>
<dbReference type="InterPro" id="IPR058163">
    <property type="entry name" value="LysR-type_TF_proteobact-type"/>
</dbReference>
<dbReference type="SUPFAM" id="SSF46785">
    <property type="entry name" value="Winged helix' DNA-binding domain"/>
    <property type="match status" value="1"/>
</dbReference>
<comment type="caution">
    <text evidence="3">The sequence shown here is derived from an EMBL/GenBank/DDBJ whole genome shotgun (WGS) entry which is preliminary data.</text>
</comment>
<dbReference type="Pfam" id="PF00126">
    <property type="entry name" value="HTH_1"/>
    <property type="match status" value="1"/>
</dbReference>
<protein>
    <submittedName>
        <fullName evidence="3">LysR family transcriptional regulator</fullName>
    </submittedName>
</protein>
<dbReference type="InterPro" id="IPR036390">
    <property type="entry name" value="WH_DNA-bd_sf"/>
</dbReference>
<dbReference type="PRINTS" id="PR00039">
    <property type="entry name" value="HTHLYSR"/>
</dbReference>
<dbReference type="Proteomes" id="UP000754821">
    <property type="component" value="Unassembled WGS sequence"/>
</dbReference>
<dbReference type="RefSeq" id="WP_192528538.1">
    <property type="nucleotide sequence ID" value="NZ_RRZC01000024.1"/>
</dbReference>
<sequence length="67" mass="7425">MSSVNFPPLNALRAFETAARLGSFASAAQELNLTPAAVSHRIKELESRLDILLFVSTYTKEIRYSLP</sequence>
<feature type="domain" description="HTH lysR-type" evidence="2">
    <location>
        <begin position="7"/>
        <end position="55"/>
    </location>
</feature>
<dbReference type="InterPro" id="IPR036388">
    <property type="entry name" value="WH-like_DNA-bd_sf"/>
</dbReference>